<evidence type="ECO:0000313" key="1">
    <source>
        <dbReference type="EMBL" id="AIR11869.1"/>
    </source>
</evidence>
<dbReference type="InterPro" id="IPR010982">
    <property type="entry name" value="Lambda_DNA-bd_dom_sf"/>
</dbReference>
<accession>A0A089QFT8</accession>
<sequence length="76" mass="8600">MVVMTTKYSTIQKEVEQKILEQYSSLEKFAKEQKLDYSEINAMFHDGGIKDADVSTVIEVCSAIGIDVNELAKRIK</sequence>
<dbReference type="Proteomes" id="UP000029488">
    <property type="component" value="Plasmid pLMP1046"/>
</dbReference>
<dbReference type="KEGG" id="lsj:LSJ_4092"/>
<protein>
    <recommendedName>
        <fullName evidence="3">HTH cro/C1-type domain-containing protein</fullName>
    </recommendedName>
</protein>
<reference evidence="1 2" key="1">
    <citation type="journal article" date="2014" name="BMC Genomics">
        <title>Unusual genome complexity in Lactobacillus salivarius JCM1046.</title>
        <authorList>
            <person name="Raftis E.J."/>
            <person name="Forde B.M."/>
            <person name="Claesson M.J."/>
            <person name="O'Toole P.W."/>
        </authorList>
    </citation>
    <scope>NUCLEOTIDE SEQUENCE [LARGE SCALE GENOMIC DNA]</scope>
    <source>
        <strain evidence="1 2">JCM1046</strain>
        <plasmid evidence="1 2">pLMP1046</plasmid>
    </source>
</reference>
<dbReference type="Gene3D" id="1.10.260.40">
    <property type="entry name" value="lambda repressor-like DNA-binding domains"/>
    <property type="match status" value="1"/>
</dbReference>
<dbReference type="GO" id="GO:0003677">
    <property type="term" value="F:DNA binding"/>
    <property type="evidence" value="ECO:0007669"/>
    <property type="project" value="InterPro"/>
</dbReference>
<geneLocation type="plasmid" evidence="1 2">
    <name>pLMP1046</name>
</geneLocation>
<name>A0A089QFT8_9LACO</name>
<evidence type="ECO:0000313" key="2">
    <source>
        <dbReference type="Proteomes" id="UP000029488"/>
    </source>
</evidence>
<gene>
    <name evidence="1" type="ORF">LSJ_4092</name>
</gene>
<organism evidence="1 2">
    <name type="scientific">Ligilactobacillus salivarius</name>
    <dbReference type="NCBI Taxonomy" id="1624"/>
    <lineage>
        <taxon>Bacteria</taxon>
        <taxon>Bacillati</taxon>
        <taxon>Bacillota</taxon>
        <taxon>Bacilli</taxon>
        <taxon>Lactobacillales</taxon>
        <taxon>Lactobacillaceae</taxon>
        <taxon>Ligilactobacillus</taxon>
    </lineage>
</organism>
<proteinExistence type="predicted"/>
<dbReference type="EMBL" id="CP007649">
    <property type="protein sequence ID" value="AIR11869.1"/>
    <property type="molecule type" value="Genomic_DNA"/>
</dbReference>
<dbReference type="AlphaFoldDB" id="A0A089QFT8"/>
<evidence type="ECO:0008006" key="3">
    <source>
        <dbReference type="Google" id="ProtNLM"/>
    </source>
</evidence>
<keyword evidence="1" id="KW-0614">Plasmid</keyword>